<dbReference type="Proteomes" id="UP000688947">
    <property type="component" value="Unassembled WGS sequence"/>
</dbReference>
<organism evidence="2 3">
    <name type="scientific">Phytophthora cactorum</name>
    <dbReference type="NCBI Taxonomy" id="29920"/>
    <lineage>
        <taxon>Eukaryota</taxon>
        <taxon>Sar</taxon>
        <taxon>Stramenopiles</taxon>
        <taxon>Oomycota</taxon>
        <taxon>Peronosporomycetes</taxon>
        <taxon>Peronosporales</taxon>
        <taxon>Peronosporaceae</taxon>
        <taxon>Phytophthora</taxon>
    </lineage>
</organism>
<dbReference type="EMBL" id="JAENGZ010000699">
    <property type="protein sequence ID" value="KAG6955111.1"/>
    <property type="molecule type" value="Genomic_DNA"/>
</dbReference>
<dbReference type="PANTHER" id="PTHR23164:SF29">
    <property type="entry name" value="E3 UBIQUITIN-PROTEIN LIGASE PIB1"/>
    <property type="match status" value="1"/>
</dbReference>
<evidence type="ECO:0000313" key="3">
    <source>
        <dbReference type="Proteomes" id="UP000688947"/>
    </source>
</evidence>
<sequence length="900" mass="100765">MSSYNAEGVPLSAGLPEYLQLPDQVKNVLTRQISAAVEDVLDSMMHEGTEDVHWRGRMRKDGIVYYEDRESVTKEQTRFCCVDTTEASVEEVVNLFVVSDTDMLLQRCRIMYDNIMDARILNVLEHPSEEHPMRSSYVRYTAFKARTLQRNNRDMCVVVSTDVIQCSDGSTVGYCVWDSLNLPDISQLDVPQGFIRTRMFRSGYFVQNSGEPGALTKVAYIVGIEAGGLAPRLTTRYYMPRFGEVLSRIIAHLRGRQLDPSTFVPQSQWTDKQKAEFCQCCSKHFGAVKLLDTRRYNCVSCGDAICHACHHVEEIEVPGARNTRLGDKFLIGLDRVVDQISAHVSTLVGVKYLELSDDVKDLLVKQISTAVEDVLDSMMHEGTKDAHWRSKMRKDDVEYYEDRESVTKGQSRFCCVSATDASVEDVINLFLVSDTDMLLQRCRVMYDNLMDARILSVLEHPSEEHPMRSSYVRYTAFKTPALLRNHRDMCVVVATDVIHRPDGSTVGYCVWDSLSLPEVSEFDVPQGFIRSRMFRSGYFVQNSGEPNSETKVAYIVGIEAGGFAPRLATRYVMPRFGAVLNRVVGHLRRKQLDPSTFAPQSEWNDKHTAEFCQTGLRGFYGGSNYPKTKSQVVISPVVDDMDNYEDGDLSMGEEGNGFGTRSSASLRRHSNNAMDTASNMHGAAVALKIHDVPEDTEYPLQRKSATNSTSDFGMLSRLGVGQFFGDRSSNQEQDTFAGPPFGQKYTVLGQKQQWRKNRAGRSRQLQTIAPVDDDSQAVEGAAYSSGRGSSIPSSSSSYYESRSSRVPSAVESFREGTSSLQSNNSSERDSDYSHGRSHCESSSAGDDNQRFVVTKQKKSKYSAKLQLDGQKPLYLGRYKNEEAALAACESAYSVISTPRK</sequence>
<dbReference type="VEuPathDB" id="FungiDB:PC110_g16672"/>
<feature type="compositionally biased region" description="Basic and acidic residues" evidence="1">
    <location>
        <begin position="826"/>
        <end position="839"/>
    </location>
</feature>
<name>A0A8T1U6I1_9STRA</name>
<evidence type="ECO:0000313" key="2">
    <source>
        <dbReference type="EMBL" id="KAG6955111.1"/>
    </source>
</evidence>
<feature type="compositionally biased region" description="Low complexity" evidence="1">
    <location>
        <begin position="783"/>
        <end position="808"/>
    </location>
</feature>
<evidence type="ECO:0000256" key="1">
    <source>
        <dbReference type="SAM" id="MobiDB-lite"/>
    </source>
</evidence>
<accession>A0A8T1U6I1</accession>
<dbReference type="AlphaFoldDB" id="A0A8T1U6I1"/>
<protein>
    <recommendedName>
        <fullName evidence="4">START-like domain</fullName>
    </recommendedName>
</protein>
<reference evidence="2" key="1">
    <citation type="submission" date="2021-01" db="EMBL/GenBank/DDBJ databases">
        <title>Phytophthora aleatoria, a newly-described species from Pinus radiata is distinct from Phytophthora cactorum isolates based on comparative genomics.</title>
        <authorList>
            <person name="Mcdougal R."/>
            <person name="Panda P."/>
            <person name="Williams N."/>
            <person name="Studholme D.J."/>
        </authorList>
    </citation>
    <scope>NUCLEOTIDE SEQUENCE</scope>
    <source>
        <strain evidence="2">NZFS 3830</strain>
    </source>
</reference>
<dbReference type="OrthoDB" id="102053at2759"/>
<dbReference type="VEuPathDB" id="FungiDB:PC110_g16673"/>
<proteinExistence type="predicted"/>
<feature type="compositionally biased region" description="Polar residues" evidence="1">
    <location>
        <begin position="815"/>
        <end position="825"/>
    </location>
</feature>
<feature type="region of interest" description="Disordered" evidence="1">
    <location>
        <begin position="752"/>
        <end position="851"/>
    </location>
</feature>
<dbReference type="CDD" id="cd00065">
    <property type="entry name" value="FYVE_like_SF"/>
    <property type="match status" value="1"/>
</dbReference>
<evidence type="ECO:0008006" key="4">
    <source>
        <dbReference type="Google" id="ProtNLM"/>
    </source>
</evidence>
<gene>
    <name evidence="2" type="ORF">JG687_00011411</name>
</gene>
<comment type="caution">
    <text evidence="2">The sequence shown here is derived from an EMBL/GenBank/DDBJ whole genome shotgun (WGS) entry which is preliminary data.</text>
</comment>
<dbReference type="PANTHER" id="PTHR23164">
    <property type="entry name" value="EARLY ENDOSOME ANTIGEN 1"/>
    <property type="match status" value="1"/>
</dbReference>